<dbReference type="PANTHER" id="PTHR33127">
    <property type="entry name" value="TRANSMEMBRANE PROTEIN"/>
    <property type="match status" value="1"/>
</dbReference>
<dbReference type="AlphaFoldDB" id="M8BE00"/>
<dbReference type="InterPro" id="IPR005174">
    <property type="entry name" value="KIB1-4_b-propeller"/>
</dbReference>
<name>M8BE00_AEGTA</name>
<organism evidence="2">
    <name type="scientific">Aegilops tauschii</name>
    <name type="common">Tausch's goatgrass</name>
    <name type="synonym">Aegilops squarrosa</name>
    <dbReference type="NCBI Taxonomy" id="37682"/>
    <lineage>
        <taxon>Eukaryota</taxon>
        <taxon>Viridiplantae</taxon>
        <taxon>Streptophyta</taxon>
        <taxon>Embryophyta</taxon>
        <taxon>Tracheophyta</taxon>
        <taxon>Spermatophyta</taxon>
        <taxon>Magnoliopsida</taxon>
        <taxon>Liliopsida</taxon>
        <taxon>Poales</taxon>
        <taxon>Poaceae</taxon>
        <taxon>BOP clade</taxon>
        <taxon>Pooideae</taxon>
        <taxon>Triticodae</taxon>
        <taxon>Triticeae</taxon>
        <taxon>Triticinae</taxon>
        <taxon>Aegilops</taxon>
    </lineage>
</organism>
<evidence type="ECO:0000259" key="1">
    <source>
        <dbReference type="Pfam" id="PF03478"/>
    </source>
</evidence>
<accession>M8BE00</accession>
<proteinExistence type="predicted"/>
<dbReference type="Pfam" id="PF03478">
    <property type="entry name" value="Beta-prop_KIB1-4"/>
    <property type="match status" value="1"/>
</dbReference>
<evidence type="ECO:0000313" key="2">
    <source>
        <dbReference type="EnsemblPlants" id="EMT11895"/>
    </source>
</evidence>
<reference evidence="2" key="1">
    <citation type="submission" date="2015-06" db="UniProtKB">
        <authorList>
            <consortium name="EnsemblPlants"/>
        </authorList>
    </citation>
    <scope>IDENTIFICATION</scope>
</reference>
<dbReference type="EnsemblPlants" id="EMT11895">
    <property type="protein sequence ID" value="EMT11895"/>
    <property type="gene ID" value="F775_00950"/>
</dbReference>
<dbReference type="PANTHER" id="PTHR33127:SF89">
    <property type="entry name" value="OS06G0135800 PROTEIN"/>
    <property type="match status" value="1"/>
</dbReference>
<sequence>MATSLPCLVLNYGDKRPMKLYGASDGEFRPCEIGPLLTKRNWATAQGWVLAWDPDTSATFLWDPQDPEHGRVQLPSLAQAPPLGSECALSGDPAGPGGCTVVLAEPCESTVIWYCHAGSTTAEWVRHEYDLGGRWAVLGEYREWIKEHISGLVACGGKFYYPVSDKDECGVLEFSPEPVFSTVTTKGVKLTLPPSGEVCVHWNHFLFDLDGELHALCIFFAGLDTNEVADIAVYKMDFAGSRCAKVDNIGDRAILASASNHAVGWCSASKFGLLPNSVYWMSRYDKCLHVYDIETSTEELRGCGHIVVADISAIIVIFHHLLAEAHSVII</sequence>
<feature type="domain" description="KIB1-4 beta-propeller" evidence="1">
    <location>
        <begin position="35"/>
        <end position="292"/>
    </location>
</feature>
<protein>
    <recommendedName>
        <fullName evidence="1">KIB1-4 beta-propeller domain-containing protein</fullName>
    </recommendedName>
</protein>